<dbReference type="Proteomes" id="UP000235036">
    <property type="component" value="Unassembled WGS sequence"/>
</dbReference>
<dbReference type="CDD" id="cd07715">
    <property type="entry name" value="TaR3-like_MBL-fold"/>
    <property type="match status" value="1"/>
</dbReference>
<reference evidence="1 2" key="1">
    <citation type="submission" date="2017-08" db="EMBL/GenBank/DDBJ databases">
        <title>Genomes of Fischerella (Mastigocladus) sp. strains.</title>
        <authorList>
            <person name="Miller S.R."/>
        </authorList>
    </citation>
    <scope>NUCLEOTIDE SEQUENCE [LARGE SCALE GENOMIC DNA]</scope>
    <source>
        <strain evidence="1 2">CCMEE 5323</strain>
    </source>
</reference>
<proteinExistence type="predicted"/>
<protein>
    <submittedName>
        <fullName evidence="1">MBL fold metallo-hydrolase</fullName>
    </submittedName>
</protein>
<dbReference type="InterPro" id="IPR036866">
    <property type="entry name" value="RibonucZ/Hydroxyglut_hydro"/>
</dbReference>
<dbReference type="AlphaFoldDB" id="A0A2N6JWN3"/>
<sequence length="299" mass="33437">MSNFELSSPQSYVNQKLANQSSNHEGKFVVQFWGVRGLIPTPGSNTSRYGGNTACVEMQLANKRLVFDGGTGLRVLGKSWLKQQQPIEAHLFFTNSQSNRIQGFPFFAPAFIPENSFHIYGTAASNGASIKQCLYDQMLLPHFPYPLQVMQSELQFHNLNPGKVVKLDDVTITTALINKTQKSIGYKISWQSYSVAYVTDLQKEIDTAEQESITQLVKDADLLITNISTPFTFHKTDSDNSHWQTAVDLAITSNIKQIVFSHHHPDDSDDWLDQVQIEIASAFPEALIAREGLILDIGQ</sequence>
<comment type="caution">
    <text evidence="1">The sequence shown here is derived from an EMBL/GenBank/DDBJ whole genome shotgun (WGS) entry which is preliminary data.</text>
</comment>
<dbReference type="Gene3D" id="3.60.15.10">
    <property type="entry name" value="Ribonuclease Z/Hydroxyacylglutathione hydrolase-like"/>
    <property type="match status" value="1"/>
</dbReference>
<dbReference type="SUPFAM" id="SSF56281">
    <property type="entry name" value="Metallo-hydrolase/oxidoreductase"/>
    <property type="match status" value="1"/>
</dbReference>
<dbReference type="EMBL" id="NRQW01000585">
    <property type="protein sequence ID" value="PLZ84539.1"/>
    <property type="molecule type" value="Genomic_DNA"/>
</dbReference>
<keyword evidence="1" id="KW-0378">Hydrolase</keyword>
<organism evidence="1 2">
    <name type="scientific">Fischerella muscicola CCMEE 5323</name>
    <dbReference type="NCBI Taxonomy" id="2019572"/>
    <lineage>
        <taxon>Bacteria</taxon>
        <taxon>Bacillati</taxon>
        <taxon>Cyanobacteriota</taxon>
        <taxon>Cyanophyceae</taxon>
        <taxon>Nostocales</taxon>
        <taxon>Hapalosiphonaceae</taxon>
        <taxon>Fischerella</taxon>
    </lineage>
</organism>
<gene>
    <name evidence="1" type="ORF">CEN44_24480</name>
</gene>
<name>A0A2N6JWN3_FISMU</name>
<dbReference type="RefSeq" id="WP_016868545.1">
    <property type="nucleotide sequence ID" value="NZ_CAWNVR010000726.1"/>
</dbReference>
<dbReference type="GO" id="GO:0016787">
    <property type="term" value="F:hydrolase activity"/>
    <property type="evidence" value="ECO:0007669"/>
    <property type="project" value="UniProtKB-KW"/>
</dbReference>
<evidence type="ECO:0000313" key="2">
    <source>
        <dbReference type="Proteomes" id="UP000235036"/>
    </source>
</evidence>
<accession>A0A2N6JWN3</accession>
<evidence type="ECO:0000313" key="1">
    <source>
        <dbReference type="EMBL" id="PLZ84539.1"/>
    </source>
</evidence>
<keyword evidence="2" id="KW-1185">Reference proteome</keyword>